<name>A0ABD1DP94_CULPP</name>
<keyword evidence="3" id="KW-1185">Reference proteome</keyword>
<dbReference type="AlphaFoldDB" id="A0ABD1DP94"/>
<comment type="caution">
    <text evidence="2">The sequence shown here is derived from an EMBL/GenBank/DDBJ whole genome shotgun (WGS) entry which is preliminary data.</text>
</comment>
<gene>
    <name evidence="2" type="ORF">pipiens_006775</name>
</gene>
<organism evidence="2 3">
    <name type="scientific">Culex pipiens pipiens</name>
    <name type="common">Northern house mosquito</name>
    <dbReference type="NCBI Taxonomy" id="38569"/>
    <lineage>
        <taxon>Eukaryota</taxon>
        <taxon>Metazoa</taxon>
        <taxon>Ecdysozoa</taxon>
        <taxon>Arthropoda</taxon>
        <taxon>Hexapoda</taxon>
        <taxon>Insecta</taxon>
        <taxon>Pterygota</taxon>
        <taxon>Neoptera</taxon>
        <taxon>Endopterygota</taxon>
        <taxon>Diptera</taxon>
        <taxon>Nematocera</taxon>
        <taxon>Culicoidea</taxon>
        <taxon>Culicidae</taxon>
        <taxon>Culicinae</taxon>
        <taxon>Culicini</taxon>
        <taxon>Culex</taxon>
        <taxon>Culex</taxon>
    </lineage>
</organism>
<evidence type="ECO:0000313" key="2">
    <source>
        <dbReference type="EMBL" id="KAL1401224.1"/>
    </source>
</evidence>
<proteinExistence type="predicted"/>
<dbReference type="Proteomes" id="UP001562425">
    <property type="component" value="Unassembled WGS sequence"/>
</dbReference>
<accession>A0ABD1DP94</accession>
<feature type="region of interest" description="Disordered" evidence="1">
    <location>
        <begin position="48"/>
        <end position="73"/>
    </location>
</feature>
<reference evidence="2 3" key="1">
    <citation type="submission" date="2024-05" db="EMBL/GenBank/DDBJ databases">
        <title>Culex pipiens pipiens assembly and annotation.</title>
        <authorList>
            <person name="Alout H."/>
            <person name="Durand T."/>
        </authorList>
    </citation>
    <scope>NUCLEOTIDE SEQUENCE [LARGE SCALE GENOMIC DNA]</scope>
    <source>
        <strain evidence="2">HA-2024</strain>
        <tissue evidence="2">Whole body</tissue>
    </source>
</reference>
<feature type="region of interest" description="Disordered" evidence="1">
    <location>
        <begin position="1"/>
        <end position="25"/>
    </location>
</feature>
<protein>
    <submittedName>
        <fullName evidence="2">Uncharacterized protein</fullName>
    </submittedName>
</protein>
<sequence length="73" mass="7881">MDEAGHQIHDNGAAAPTGEAARGDNATASALAKALEHEKRRNASLMSLLKKTRNKADSSNWVEEPSIEEDLPR</sequence>
<evidence type="ECO:0000256" key="1">
    <source>
        <dbReference type="SAM" id="MobiDB-lite"/>
    </source>
</evidence>
<evidence type="ECO:0000313" key="3">
    <source>
        <dbReference type="Proteomes" id="UP001562425"/>
    </source>
</evidence>
<dbReference type="EMBL" id="JBEHCU010005000">
    <property type="protein sequence ID" value="KAL1401224.1"/>
    <property type="molecule type" value="Genomic_DNA"/>
</dbReference>